<name>A0A382PI69_9ZZZZ</name>
<protein>
    <submittedName>
        <fullName evidence="1">Uncharacterized protein</fullName>
    </submittedName>
</protein>
<evidence type="ECO:0000313" key="1">
    <source>
        <dbReference type="EMBL" id="SVC72388.1"/>
    </source>
</evidence>
<dbReference type="EMBL" id="UINC01107196">
    <property type="protein sequence ID" value="SVC72388.1"/>
    <property type="molecule type" value="Genomic_DNA"/>
</dbReference>
<sequence length="29" mass="3314">MGSLFKSLCGRWLVANLARRRKIIGAIWP</sequence>
<dbReference type="AlphaFoldDB" id="A0A382PI69"/>
<accession>A0A382PI69</accession>
<gene>
    <name evidence="1" type="ORF">METZ01_LOCUS325242</name>
</gene>
<feature type="non-terminal residue" evidence="1">
    <location>
        <position position="29"/>
    </location>
</feature>
<proteinExistence type="predicted"/>
<organism evidence="1">
    <name type="scientific">marine metagenome</name>
    <dbReference type="NCBI Taxonomy" id="408172"/>
    <lineage>
        <taxon>unclassified sequences</taxon>
        <taxon>metagenomes</taxon>
        <taxon>ecological metagenomes</taxon>
    </lineage>
</organism>
<reference evidence="1" key="1">
    <citation type="submission" date="2018-05" db="EMBL/GenBank/DDBJ databases">
        <authorList>
            <person name="Lanie J.A."/>
            <person name="Ng W.-L."/>
            <person name="Kazmierczak K.M."/>
            <person name="Andrzejewski T.M."/>
            <person name="Davidsen T.M."/>
            <person name="Wayne K.J."/>
            <person name="Tettelin H."/>
            <person name="Glass J.I."/>
            <person name="Rusch D."/>
            <person name="Podicherti R."/>
            <person name="Tsui H.-C.T."/>
            <person name="Winkler M.E."/>
        </authorList>
    </citation>
    <scope>NUCLEOTIDE SEQUENCE</scope>
</reference>